<name>A0A7X5VCF2_9ACTN</name>
<dbReference type="Proteomes" id="UP000555407">
    <property type="component" value="Unassembled WGS sequence"/>
</dbReference>
<sequence>MEIRELPDRWILSLRDHTVVQVTARDRGWCVEFSDGTTIRTDGTAHVHDATVSDLGSAPALPLDDGPALVGRQVRSAVVFKRGGARVVLAPGYHLQLAAAAGSGVQVEGPNGETYFASA</sequence>
<comment type="caution">
    <text evidence="1">The sequence shown here is derived from an EMBL/GenBank/DDBJ whole genome shotgun (WGS) entry which is preliminary data.</text>
</comment>
<dbReference type="RefSeq" id="WP_167209603.1">
    <property type="nucleotide sequence ID" value="NZ_JAASRO010000001.1"/>
</dbReference>
<gene>
    <name evidence="1" type="ORF">BJY22_004367</name>
</gene>
<organism evidence="1 2">
    <name type="scientific">Kribbella shirazensis</name>
    <dbReference type="NCBI Taxonomy" id="1105143"/>
    <lineage>
        <taxon>Bacteria</taxon>
        <taxon>Bacillati</taxon>
        <taxon>Actinomycetota</taxon>
        <taxon>Actinomycetes</taxon>
        <taxon>Propionibacteriales</taxon>
        <taxon>Kribbellaceae</taxon>
        <taxon>Kribbella</taxon>
    </lineage>
</organism>
<dbReference type="EMBL" id="JAASRO010000001">
    <property type="protein sequence ID" value="NIK58650.1"/>
    <property type="molecule type" value="Genomic_DNA"/>
</dbReference>
<keyword evidence="2" id="KW-1185">Reference proteome</keyword>
<proteinExistence type="predicted"/>
<reference evidence="1 2" key="1">
    <citation type="submission" date="2020-03" db="EMBL/GenBank/DDBJ databases">
        <title>Sequencing the genomes of 1000 actinobacteria strains.</title>
        <authorList>
            <person name="Klenk H.-P."/>
        </authorList>
    </citation>
    <scope>NUCLEOTIDE SEQUENCE [LARGE SCALE GENOMIC DNA]</scope>
    <source>
        <strain evidence="1 2">DSM 45490</strain>
    </source>
</reference>
<protein>
    <submittedName>
        <fullName evidence="1">Uncharacterized protein</fullName>
    </submittedName>
</protein>
<dbReference type="AlphaFoldDB" id="A0A7X5VCF2"/>
<evidence type="ECO:0000313" key="2">
    <source>
        <dbReference type="Proteomes" id="UP000555407"/>
    </source>
</evidence>
<evidence type="ECO:0000313" key="1">
    <source>
        <dbReference type="EMBL" id="NIK58650.1"/>
    </source>
</evidence>
<accession>A0A7X5VCF2</accession>